<dbReference type="EMBL" id="JACMSC010000010">
    <property type="protein sequence ID" value="KAG6505159.1"/>
    <property type="molecule type" value="Genomic_DNA"/>
</dbReference>
<dbReference type="AlphaFoldDB" id="A0A8J5GJR4"/>
<proteinExistence type="predicted"/>
<reference evidence="2 3" key="1">
    <citation type="submission" date="2020-08" db="EMBL/GenBank/DDBJ databases">
        <title>Plant Genome Project.</title>
        <authorList>
            <person name="Zhang R.-G."/>
        </authorList>
    </citation>
    <scope>NUCLEOTIDE SEQUENCE [LARGE SCALE GENOMIC DNA]</scope>
    <source>
        <tissue evidence="2">Rhizome</tissue>
    </source>
</reference>
<feature type="compositionally biased region" description="Low complexity" evidence="1">
    <location>
        <begin position="21"/>
        <end position="42"/>
    </location>
</feature>
<name>A0A8J5GJR4_ZINOF</name>
<keyword evidence="3" id="KW-1185">Reference proteome</keyword>
<accession>A0A8J5GJR4</accession>
<organism evidence="2 3">
    <name type="scientific">Zingiber officinale</name>
    <name type="common">Ginger</name>
    <name type="synonym">Amomum zingiber</name>
    <dbReference type="NCBI Taxonomy" id="94328"/>
    <lineage>
        <taxon>Eukaryota</taxon>
        <taxon>Viridiplantae</taxon>
        <taxon>Streptophyta</taxon>
        <taxon>Embryophyta</taxon>
        <taxon>Tracheophyta</taxon>
        <taxon>Spermatophyta</taxon>
        <taxon>Magnoliopsida</taxon>
        <taxon>Liliopsida</taxon>
        <taxon>Zingiberales</taxon>
        <taxon>Zingiberaceae</taxon>
        <taxon>Zingiber</taxon>
    </lineage>
</organism>
<evidence type="ECO:0000313" key="3">
    <source>
        <dbReference type="Proteomes" id="UP000734854"/>
    </source>
</evidence>
<dbReference type="Proteomes" id="UP000734854">
    <property type="component" value="Unassembled WGS sequence"/>
</dbReference>
<protein>
    <submittedName>
        <fullName evidence="2">Uncharacterized protein</fullName>
    </submittedName>
</protein>
<gene>
    <name evidence="2" type="ORF">ZIOFF_037512</name>
</gene>
<sequence length="68" mass="6681">MVDLSRGVFAQSPPPDPAPSTPASSGTSPPGAAAGGSPRTPASGCKNLNGISKLATLVILLAFGFLFI</sequence>
<comment type="caution">
    <text evidence="2">The sequence shown here is derived from an EMBL/GenBank/DDBJ whole genome shotgun (WGS) entry which is preliminary data.</text>
</comment>
<feature type="region of interest" description="Disordered" evidence="1">
    <location>
        <begin position="1"/>
        <end position="42"/>
    </location>
</feature>
<evidence type="ECO:0000313" key="2">
    <source>
        <dbReference type="EMBL" id="KAG6505159.1"/>
    </source>
</evidence>
<evidence type="ECO:0000256" key="1">
    <source>
        <dbReference type="SAM" id="MobiDB-lite"/>
    </source>
</evidence>